<dbReference type="STRING" id="1503961.SAMN05421736_104256"/>
<accession>A0A1H3NY26</accession>
<dbReference type="OrthoDB" id="8183145at2"/>
<dbReference type="Gene3D" id="3.40.50.1820">
    <property type="entry name" value="alpha/beta hydrolase"/>
    <property type="match status" value="1"/>
</dbReference>
<reference evidence="2" key="1">
    <citation type="submission" date="2016-10" db="EMBL/GenBank/DDBJ databases">
        <authorList>
            <person name="Varghese N."/>
            <person name="Submissions S."/>
        </authorList>
    </citation>
    <scope>NUCLEOTIDE SEQUENCE [LARGE SCALE GENOMIC DNA]</scope>
    <source>
        <strain evidence="2">SP</strain>
    </source>
</reference>
<protein>
    <submittedName>
        <fullName evidence="1">Abhydrolase family protein</fullName>
    </submittedName>
</protein>
<dbReference type="Proteomes" id="UP000198935">
    <property type="component" value="Unassembled WGS sequence"/>
</dbReference>
<dbReference type="PANTHER" id="PTHR22946">
    <property type="entry name" value="DIENELACTONE HYDROLASE DOMAIN-CONTAINING PROTEIN-RELATED"/>
    <property type="match status" value="1"/>
</dbReference>
<gene>
    <name evidence="1" type="ORF">SAMN05421736_104256</name>
</gene>
<dbReference type="EMBL" id="FNPI01000004">
    <property type="protein sequence ID" value="SDY93796.1"/>
    <property type="molecule type" value="Genomic_DNA"/>
</dbReference>
<dbReference type="InterPro" id="IPR050261">
    <property type="entry name" value="FrsA_esterase"/>
</dbReference>
<evidence type="ECO:0000313" key="1">
    <source>
        <dbReference type="EMBL" id="SDY93796.1"/>
    </source>
</evidence>
<proteinExistence type="predicted"/>
<dbReference type="InterPro" id="IPR025890">
    <property type="entry name" value="Abhydrolase_bac"/>
</dbReference>
<dbReference type="GO" id="GO:0016787">
    <property type="term" value="F:hydrolase activity"/>
    <property type="evidence" value="ECO:0007669"/>
    <property type="project" value="UniProtKB-KW"/>
</dbReference>
<dbReference type="SUPFAM" id="SSF53474">
    <property type="entry name" value="alpha/beta-Hydrolases"/>
    <property type="match status" value="1"/>
</dbReference>
<name>A0A1H3NY26_9BACI</name>
<dbReference type="InterPro" id="IPR029058">
    <property type="entry name" value="AB_hydrolase_fold"/>
</dbReference>
<dbReference type="AlphaFoldDB" id="A0A1H3NY26"/>
<sequence length="349" mass="38113">MNSSNPRWAPDSYLEKLYEESGTNRRKTYSQSWQQQLKGAFREALGTWPENGEDLRPLLLEETDMGSYIRKRIELTSTDSLRLPVYLLIPKQALTEKRPAILAVHGHGYGSKAAVGLLPDGTESSEPADIHNNFAVKLVQKGFVVAAPELAGFGDRKMIADEQSSVPEANSCLPLASQLLLFGKTLPGLRIFECSRVVDYLLTLEEVDEASLGCMGFSGGGLVAAYTAVFDERLKATVISGYTNTFKGSILARRHCLDNYIPGILQLAEMPELIGLIAPRALFIESGVNDPLFPLPDVQKAVMQLAEIYAAFSAENSFAVHLFPGGHEVSGKKSFAWLGNTFMPAGSKP</sequence>
<organism evidence="1 2">
    <name type="scientific">Evansella caseinilytica</name>
    <dbReference type="NCBI Taxonomy" id="1503961"/>
    <lineage>
        <taxon>Bacteria</taxon>
        <taxon>Bacillati</taxon>
        <taxon>Bacillota</taxon>
        <taxon>Bacilli</taxon>
        <taxon>Bacillales</taxon>
        <taxon>Bacillaceae</taxon>
        <taxon>Evansella</taxon>
    </lineage>
</organism>
<keyword evidence="1" id="KW-0378">Hydrolase</keyword>
<keyword evidence="2" id="KW-1185">Reference proteome</keyword>
<evidence type="ECO:0000313" key="2">
    <source>
        <dbReference type="Proteomes" id="UP000198935"/>
    </source>
</evidence>
<dbReference type="Pfam" id="PF12715">
    <property type="entry name" value="Abhydrolase_7"/>
    <property type="match status" value="1"/>
</dbReference>